<reference evidence="2" key="1">
    <citation type="journal article" date="2015" name="Nature">
        <title>Complex archaea that bridge the gap between prokaryotes and eukaryotes.</title>
        <authorList>
            <person name="Spang A."/>
            <person name="Saw J.H."/>
            <person name="Jorgensen S.L."/>
            <person name="Zaremba-Niedzwiedzka K."/>
            <person name="Martijn J."/>
            <person name="Lind A.E."/>
            <person name="van Eijk R."/>
            <person name="Schleper C."/>
            <person name="Guy L."/>
            <person name="Ettema T.J."/>
        </authorList>
    </citation>
    <scope>NUCLEOTIDE SEQUENCE</scope>
</reference>
<comment type="caution">
    <text evidence="2">The sequence shown here is derived from an EMBL/GenBank/DDBJ whole genome shotgun (WGS) entry which is preliminary data.</text>
</comment>
<gene>
    <name evidence="2" type="ORF">LCGC14_2655980</name>
</gene>
<feature type="region of interest" description="Disordered" evidence="1">
    <location>
        <begin position="1"/>
        <end position="29"/>
    </location>
</feature>
<accession>A0A0F8ZTB6</accession>
<organism evidence="2">
    <name type="scientific">marine sediment metagenome</name>
    <dbReference type="NCBI Taxonomy" id="412755"/>
    <lineage>
        <taxon>unclassified sequences</taxon>
        <taxon>metagenomes</taxon>
        <taxon>ecological metagenomes</taxon>
    </lineage>
</organism>
<protein>
    <submittedName>
        <fullName evidence="2">Uncharacterized protein</fullName>
    </submittedName>
</protein>
<feature type="non-terminal residue" evidence="2">
    <location>
        <position position="29"/>
    </location>
</feature>
<proteinExistence type="predicted"/>
<evidence type="ECO:0000313" key="2">
    <source>
        <dbReference type="EMBL" id="KKK97112.1"/>
    </source>
</evidence>
<name>A0A0F8ZTB6_9ZZZZ</name>
<sequence>MPLTLMRGNRMPEQKVEEGVVKDELDDID</sequence>
<evidence type="ECO:0000256" key="1">
    <source>
        <dbReference type="SAM" id="MobiDB-lite"/>
    </source>
</evidence>
<dbReference type="AlphaFoldDB" id="A0A0F8ZTB6"/>
<feature type="compositionally biased region" description="Basic and acidic residues" evidence="1">
    <location>
        <begin position="10"/>
        <end position="23"/>
    </location>
</feature>
<dbReference type="EMBL" id="LAZR01046190">
    <property type="protein sequence ID" value="KKK97112.1"/>
    <property type="molecule type" value="Genomic_DNA"/>
</dbReference>